<reference evidence="7 8" key="1">
    <citation type="submission" date="2019-04" db="EMBL/GenBank/DDBJ databases">
        <title>Niastella caeni sp. nov., isolated from activated sludge.</title>
        <authorList>
            <person name="Sheng M."/>
        </authorList>
    </citation>
    <scope>NUCLEOTIDE SEQUENCE [LARGE SCALE GENOMIC DNA]</scope>
    <source>
        <strain evidence="7 8">HX-2-15</strain>
    </source>
</reference>
<dbReference type="Proteomes" id="UP000306918">
    <property type="component" value="Unassembled WGS sequence"/>
</dbReference>
<keyword evidence="8" id="KW-1185">Reference proteome</keyword>
<sequence>MRKDALKIFTAGVRAVQPQYLLPRHMRWQQNQLHLGEQLFKQPDINKVFIIGAGKASAAMAREAEIILGDRIDEGVIVTKYEHVFSLKRIRCIEAGHPVPDDNSLQAGREILKLLKQANEKDVVIALISGGASALMVDCVPGVLLTELQSVFNRLLQCGATIEEMNTVRKHLSAGIKGGQLMRTAWPATVVNFILSDVIGDPLDSIASGPTVADRSTFADAWEIVRKYQLLDKLPVSIIRWLQLGLNKQVAETPKPGDPIFTKSYNYLIGTNRVALDAAADMARSLHYEPVIITDALKGEAKDKAQELVEQVIDYQGPRPACLLLGGETTVTIRNPGKGGRNQEFALAALIALQKAFPGGEGMPVLLSAGTDGTDGPTNAAGAVVDAGVLQLAAKHGLHAEKYLSQNDSWNFFHQAGGHVITGPTHTNVMDVIVVLIP</sequence>
<dbReference type="InterPro" id="IPR007835">
    <property type="entry name" value="MOFRL"/>
</dbReference>
<dbReference type="InterPro" id="IPR025286">
    <property type="entry name" value="MOFRL_assoc_dom"/>
</dbReference>
<dbReference type="SUPFAM" id="SSF82544">
    <property type="entry name" value="GckA/TtuD-like"/>
    <property type="match status" value="1"/>
</dbReference>
<dbReference type="Gene3D" id="3.40.1480.10">
    <property type="entry name" value="MOFRL domain"/>
    <property type="match status" value="1"/>
</dbReference>
<gene>
    <name evidence="7" type="ORF">FAM09_02635</name>
</gene>
<organism evidence="7 8">
    <name type="scientific">Niastella caeni</name>
    <dbReference type="NCBI Taxonomy" id="2569763"/>
    <lineage>
        <taxon>Bacteria</taxon>
        <taxon>Pseudomonadati</taxon>
        <taxon>Bacteroidota</taxon>
        <taxon>Chitinophagia</taxon>
        <taxon>Chitinophagales</taxon>
        <taxon>Chitinophagaceae</taxon>
        <taxon>Niastella</taxon>
    </lineage>
</organism>
<dbReference type="GO" id="GO:0005737">
    <property type="term" value="C:cytoplasm"/>
    <property type="evidence" value="ECO:0007669"/>
    <property type="project" value="TreeGrafter"/>
</dbReference>
<accession>A0A4S8I033</accession>
<evidence type="ECO:0000256" key="2">
    <source>
        <dbReference type="ARBA" id="ARBA00022741"/>
    </source>
</evidence>
<keyword evidence="3 7" id="KW-0418">Kinase</keyword>
<dbReference type="EMBL" id="STFF01000001">
    <property type="protein sequence ID" value="THU41031.1"/>
    <property type="molecule type" value="Genomic_DNA"/>
</dbReference>
<dbReference type="InterPro" id="IPR039760">
    <property type="entry name" value="MOFRL_protein"/>
</dbReference>
<dbReference type="OrthoDB" id="9766552at2"/>
<evidence type="ECO:0000256" key="4">
    <source>
        <dbReference type="ARBA" id="ARBA00022840"/>
    </source>
</evidence>
<evidence type="ECO:0000313" key="8">
    <source>
        <dbReference type="Proteomes" id="UP000306918"/>
    </source>
</evidence>
<keyword evidence="4" id="KW-0067">ATP-binding</keyword>
<dbReference type="Pfam" id="PF05161">
    <property type="entry name" value="MOFRL"/>
    <property type="match status" value="1"/>
</dbReference>
<dbReference type="FunFam" id="3.40.50.10180:FF:000001">
    <property type="entry name" value="Glycerate kinase"/>
    <property type="match status" value="1"/>
</dbReference>
<dbReference type="AlphaFoldDB" id="A0A4S8I033"/>
<dbReference type="RefSeq" id="WP_136575521.1">
    <property type="nucleotide sequence ID" value="NZ_STFF01000001.1"/>
</dbReference>
<dbReference type="GO" id="GO:0008887">
    <property type="term" value="F:glycerate kinase activity"/>
    <property type="evidence" value="ECO:0007669"/>
    <property type="project" value="InterPro"/>
</dbReference>
<evidence type="ECO:0000259" key="5">
    <source>
        <dbReference type="Pfam" id="PF05161"/>
    </source>
</evidence>
<dbReference type="Pfam" id="PF13660">
    <property type="entry name" value="DUF4147"/>
    <property type="match status" value="1"/>
</dbReference>
<dbReference type="InterPro" id="IPR037035">
    <property type="entry name" value="GK-like_C_sf"/>
</dbReference>
<feature type="domain" description="MOFRL-associated" evidence="6">
    <location>
        <begin position="5"/>
        <end position="243"/>
    </location>
</feature>
<dbReference type="PANTHER" id="PTHR12227">
    <property type="entry name" value="GLYCERATE KINASE"/>
    <property type="match status" value="1"/>
</dbReference>
<evidence type="ECO:0000256" key="3">
    <source>
        <dbReference type="ARBA" id="ARBA00022777"/>
    </source>
</evidence>
<proteinExistence type="predicted"/>
<name>A0A4S8I033_9BACT</name>
<dbReference type="PANTHER" id="PTHR12227:SF0">
    <property type="entry name" value="GLYCERATE KINASE"/>
    <property type="match status" value="1"/>
</dbReference>
<feature type="domain" description="MOFRL" evidence="5">
    <location>
        <begin position="321"/>
        <end position="431"/>
    </location>
</feature>
<dbReference type="GO" id="GO:0005524">
    <property type="term" value="F:ATP binding"/>
    <property type="evidence" value="ECO:0007669"/>
    <property type="project" value="UniProtKB-KW"/>
</dbReference>
<evidence type="ECO:0000313" key="7">
    <source>
        <dbReference type="EMBL" id="THU41031.1"/>
    </source>
</evidence>
<dbReference type="InterPro" id="IPR038614">
    <property type="entry name" value="GK_N_sf"/>
</dbReference>
<comment type="caution">
    <text evidence="7">The sequence shown here is derived from an EMBL/GenBank/DDBJ whole genome shotgun (WGS) entry which is preliminary data.</text>
</comment>
<keyword evidence="2" id="KW-0547">Nucleotide-binding</keyword>
<protein>
    <submittedName>
        <fullName evidence="7">Glycerate kinase</fullName>
    </submittedName>
</protein>
<keyword evidence="1" id="KW-0808">Transferase</keyword>
<dbReference type="Gene3D" id="3.40.50.10180">
    <property type="entry name" value="Glycerate kinase, MOFRL-like N-terminal domain"/>
    <property type="match status" value="1"/>
</dbReference>
<evidence type="ECO:0000256" key="1">
    <source>
        <dbReference type="ARBA" id="ARBA00022679"/>
    </source>
</evidence>
<evidence type="ECO:0000259" key="6">
    <source>
        <dbReference type="Pfam" id="PF13660"/>
    </source>
</evidence>